<protein>
    <recommendedName>
        <fullName evidence="4">Lipoprotein</fullName>
    </recommendedName>
</protein>
<evidence type="ECO:0000256" key="1">
    <source>
        <dbReference type="SAM" id="SignalP"/>
    </source>
</evidence>
<name>A0ABU1N021_9CAUL</name>
<dbReference type="EMBL" id="JAVDRL010000006">
    <property type="protein sequence ID" value="MDR6531688.1"/>
    <property type="molecule type" value="Genomic_DNA"/>
</dbReference>
<comment type="caution">
    <text evidence="2">The sequence shown here is derived from an EMBL/GenBank/DDBJ whole genome shotgun (WGS) entry which is preliminary data.</text>
</comment>
<keyword evidence="3" id="KW-1185">Reference proteome</keyword>
<reference evidence="2 3" key="1">
    <citation type="submission" date="2023-07" db="EMBL/GenBank/DDBJ databases">
        <title>Sorghum-associated microbial communities from plants grown in Nebraska, USA.</title>
        <authorList>
            <person name="Schachtman D."/>
        </authorList>
    </citation>
    <scope>NUCLEOTIDE SEQUENCE [LARGE SCALE GENOMIC DNA]</scope>
    <source>
        <strain evidence="2 3">DS2154</strain>
    </source>
</reference>
<dbReference type="PROSITE" id="PS51257">
    <property type="entry name" value="PROKAR_LIPOPROTEIN"/>
    <property type="match status" value="1"/>
</dbReference>
<gene>
    <name evidence="2" type="ORF">J2800_002435</name>
</gene>
<keyword evidence="1" id="KW-0732">Signal</keyword>
<evidence type="ECO:0000313" key="3">
    <source>
        <dbReference type="Proteomes" id="UP001262754"/>
    </source>
</evidence>
<proteinExistence type="predicted"/>
<organism evidence="2 3">
    <name type="scientific">Caulobacter rhizosphaerae</name>
    <dbReference type="NCBI Taxonomy" id="2010972"/>
    <lineage>
        <taxon>Bacteria</taxon>
        <taxon>Pseudomonadati</taxon>
        <taxon>Pseudomonadota</taxon>
        <taxon>Alphaproteobacteria</taxon>
        <taxon>Caulobacterales</taxon>
        <taxon>Caulobacteraceae</taxon>
        <taxon>Caulobacter</taxon>
    </lineage>
</organism>
<evidence type="ECO:0000313" key="2">
    <source>
        <dbReference type="EMBL" id="MDR6531688.1"/>
    </source>
</evidence>
<dbReference type="Proteomes" id="UP001262754">
    <property type="component" value="Unassembled WGS sequence"/>
</dbReference>
<sequence length="163" mass="17074">MPRRRLSTRLPPNALLLLLTLGGLTLGACAHDRAGQPGYGWNYMDNAGEGPKLAYGRPNSDDVVMMLACAPHASGVTLTTTGVAGGEIALASGRSVTRLRAQPAVSDMDGGVLEARTTVDASALRAFRRTGDLDLLVADAHHDLDAASADQRQVKAFFKACST</sequence>
<dbReference type="RefSeq" id="WP_310031780.1">
    <property type="nucleotide sequence ID" value="NZ_JAVDRL010000006.1"/>
</dbReference>
<feature type="signal peptide" evidence="1">
    <location>
        <begin position="1"/>
        <end position="30"/>
    </location>
</feature>
<accession>A0ABU1N021</accession>
<evidence type="ECO:0008006" key="4">
    <source>
        <dbReference type="Google" id="ProtNLM"/>
    </source>
</evidence>
<feature type="chain" id="PRO_5045252644" description="Lipoprotein" evidence="1">
    <location>
        <begin position="31"/>
        <end position="163"/>
    </location>
</feature>